<organism evidence="1 2">
    <name type="scientific">Mucilaginibacter angelicae</name>
    <dbReference type="NCBI Taxonomy" id="869718"/>
    <lineage>
        <taxon>Bacteria</taxon>
        <taxon>Pseudomonadati</taxon>
        <taxon>Bacteroidota</taxon>
        <taxon>Sphingobacteriia</taxon>
        <taxon>Sphingobacteriales</taxon>
        <taxon>Sphingobacteriaceae</taxon>
        <taxon>Mucilaginibacter</taxon>
    </lineage>
</organism>
<name>A0ABV6L537_9SPHI</name>
<evidence type="ECO:0000313" key="2">
    <source>
        <dbReference type="Proteomes" id="UP001589828"/>
    </source>
</evidence>
<evidence type="ECO:0000313" key="1">
    <source>
        <dbReference type="EMBL" id="MFC0514536.1"/>
    </source>
</evidence>
<protein>
    <recommendedName>
        <fullName evidence="3">Nucleotidyltransferase</fullName>
    </recommendedName>
</protein>
<dbReference type="Proteomes" id="UP001589828">
    <property type="component" value="Unassembled WGS sequence"/>
</dbReference>
<gene>
    <name evidence="1" type="ORF">ACFFGT_10000</name>
</gene>
<proteinExistence type="predicted"/>
<dbReference type="EMBL" id="JBHLTS010000021">
    <property type="protein sequence ID" value="MFC0514536.1"/>
    <property type="molecule type" value="Genomic_DNA"/>
</dbReference>
<comment type="caution">
    <text evidence="1">The sequence shown here is derived from an EMBL/GenBank/DDBJ whole genome shotgun (WGS) entry which is preliminary data.</text>
</comment>
<accession>A0ABV6L537</accession>
<reference evidence="1 2" key="1">
    <citation type="submission" date="2024-09" db="EMBL/GenBank/DDBJ databases">
        <authorList>
            <person name="Sun Q."/>
            <person name="Mori K."/>
        </authorList>
    </citation>
    <scope>NUCLEOTIDE SEQUENCE [LARGE SCALE GENOMIC DNA]</scope>
    <source>
        <strain evidence="1 2">NCAIM B.02415</strain>
    </source>
</reference>
<evidence type="ECO:0008006" key="3">
    <source>
        <dbReference type="Google" id="ProtNLM"/>
    </source>
</evidence>
<sequence length="276" mass="30711">MAQTIDYWNGQIISKVNSDETLAALDHTSAVADFKLWAYIVAFVAWTVDVLFDLRAAEISDTLATKKPHTLNWYRELALRFQYGQALRQDTDQYLNTGLSDTQVAAQKIISQAAVTENTDGSVRMKVVKQAGGDYGQLSDEEKLAFSAYVFDTKDAGVRVHVESLPPDDLKLVLDVYYDPLVLDSTGSRIDGNGDTPVIDAVNAYLKNLRFNGEFAKTRLMDQLQAVEGVELVGILSAQSRYGVRPFSEIQERLIPDAGYLRVIGDGFTINYYPYA</sequence>
<keyword evidence="2" id="KW-1185">Reference proteome</keyword>
<dbReference type="RefSeq" id="WP_377022381.1">
    <property type="nucleotide sequence ID" value="NZ_JBHLTS010000021.1"/>
</dbReference>